<dbReference type="Proteomes" id="UP000749646">
    <property type="component" value="Unassembled WGS sequence"/>
</dbReference>
<evidence type="ECO:0000256" key="2">
    <source>
        <dbReference type="ARBA" id="ARBA00023002"/>
    </source>
</evidence>
<keyword evidence="5" id="KW-1185">Reference proteome</keyword>
<dbReference type="InterPro" id="IPR036291">
    <property type="entry name" value="NAD(P)-bd_dom_sf"/>
</dbReference>
<sequence>MTIKIGINGFGRIGRLVLRAAILNNNVEVVAVNDPFIDLNYMVYMFKYDSTHGRFKGHVEAKDGHLVVDGHKIAVYNRTLMRFHGALKARRVHWRLYYR</sequence>
<dbReference type="PANTHER" id="PTHR10836">
    <property type="entry name" value="GLYCERALDEHYDE 3-PHOSPHATE DEHYDROGENASE"/>
    <property type="match status" value="1"/>
</dbReference>
<evidence type="ECO:0000259" key="3">
    <source>
        <dbReference type="SMART" id="SM00846"/>
    </source>
</evidence>
<evidence type="ECO:0000256" key="1">
    <source>
        <dbReference type="ARBA" id="ARBA00007406"/>
    </source>
</evidence>
<dbReference type="AlphaFoldDB" id="A0A9P6IK24"/>
<comment type="caution">
    <text evidence="4">The sequence shown here is derived from an EMBL/GenBank/DDBJ whole genome shotgun (WGS) entry which is preliminary data.</text>
</comment>
<accession>A0A9P6IK24</accession>
<dbReference type="InterPro" id="IPR020828">
    <property type="entry name" value="GlycerAld_3-P_DH_NAD(P)-bd"/>
</dbReference>
<dbReference type="EMBL" id="JAAAHW010010049">
    <property type="protein sequence ID" value="KAF9931585.1"/>
    <property type="molecule type" value="Genomic_DNA"/>
</dbReference>
<evidence type="ECO:0000313" key="5">
    <source>
        <dbReference type="Proteomes" id="UP000749646"/>
    </source>
</evidence>
<name>A0A9P6IK24_9FUNG</name>
<feature type="domain" description="Glyceraldehyde 3-phosphate dehydrogenase NAD(P) binding" evidence="3">
    <location>
        <begin position="3"/>
        <end position="89"/>
    </location>
</feature>
<keyword evidence="2" id="KW-0560">Oxidoreductase</keyword>
<dbReference type="GO" id="GO:0005829">
    <property type="term" value="C:cytosol"/>
    <property type="evidence" value="ECO:0007669"/>
    <property type="project" value="TreeGrafter"/>
</dbReference>
<dbReference type="SMART" id="SM00846">
    <property type="entry name" value="Gp_dh_N"/>
    <property type="match status" value="1"/>
</dbReference>
<dbReference type="Pfam" id="PF00044">
    <property type="entry name" value="Gp_dh_N"/>
    <property type="match status" value="1"/>
</dbReference>
<proteinExistence type="inferred from homology"/>
<protein>
    <recommendedName>
        <fullName evidence="3">Glyceraldehyde 3-phosphate dehydrogenase NAD(P) binding domain-containing protein</fullName>
    </recommendedName>
</protein>
<dbReference type="GO" id="GO:0004365">
    <property type="term" value="F:glyceraldehyde-3-phosphate dehydrogenase (NAD+) (phosphorylating) activity"/>
    <property type="evidence" value="ECO:0007669"/>
    <property type="project" value="TreeGrafter"/>
</dbReference>
<dbReference type="SUPFAM" id="SSF51735">
    <property type="entry name" value="NAD(P)-binding Rossmann-fold domains"/>
    <property type="match status" value="1"/>
</dbReference>
<dbReference type="GO" id="GO:0006096">
    <property type="term" value="P:glycolytic process"/>
    <property type="evidence" value="ECO:0007669"/>
    <property type="project" value="TreeGrafter"/>
</dbReference>
<evidence type="ECO:0000313" key="4">
    <source>
        <dbReference type="EMBL" id="KAF9931585.1"/>
    </source>
</evidence>
<dbReference type="GO" id="GO:0051287">
    <property type="term" value="F:NAD binding"/>
    <property type="evidence" value="ECO:0007669"/>
    <property type="project" value="InterPro"/>
</dbReference>
<comment type="similarity">
    <text evidence="1">Belongs to the glyceraldehyde-3-phosphate dehydrogenase family.</text>
</comment>
<reference evidence="4" key="1">
    <citation type="journal article" date="2020" name="Fungal Divers.">
        <title>Resolving the Mortierellaceae phylogeny through synthesis of multi-gene phylogenetics and phylogenomics.</title>
        <authorList>
            <person name="Vandepol N."/>
            <person name="Liber J."/>
            <person name="Desiro A."/>
            <person name="Na H."/>
            <person name="Kennedy M."/>
            <person name="Barry K."/>
            <person name="Grigoriev I.V."/>
            <person name="Miller A.N."/>
            <person name="O'Donnell K."/>
            <person name="Stajich J.E."/>
            <person name="Bonito G."/>
        </authorList>
    </citation>
    <scope>NUCLEOTIDE SEQUENCE</scope>
    <source>
        <strain evidence="4">MES-2147</strain>
    </source>
</reference>
<dbReference type="Gene3D" id="3.40.50.720">
    <property type="entry name" value="NAD(P)-binding Rossmann-like Domain"/>
    <property type="match status" value="1"/>
</dbReference>
<gene>
    <name evidence="4" type="ORF">BGZ65_004841</name>
</gene>
<dbReference type="PANTHER" id="PTHR10836:SF76">
    <property type="entry name" value="GLYCERALDEHYDE-3-PHOSPHATE DEHYDROGENASE-RELATED"/>
    <property type="match status" value="1"/>
</dbReference>
<organism evidence="4 5">
    <name type="scientific">Modicella reniformis</name>
    <dbReference type="NCBI Taxonomy" id="1440133"/>
    <lineage>
        <taxon>Eukaryota</taxon>
        <taxon>Fungi</taxon>
        <taxon>Fungi incertae sedis</taxon>
        <taxon>Mucoromycota</taxon>
        <taxon>Mortierellomycotina</taxon>
        <taxon>Mortierellomycetes</taxon>
        <taxon>Mortierellales</taxon>
        <taxon>Mortierellaceae</taxon>
        <taxon>Modicella</taxon>
    </lineage>
</organism>
<dbReference type="OrthoDB" id="1152826at2759"/>
<dbReference type="InterPro" id="IPR020831">
    <property type="entry name" value="GlycerAld/Erythrose_P_DH"/>
</dbReference>